<dbReference type="GO" id="GO:0005737">
    <property type="term" value="C:cytoplasm"/>
    <property type="evidence" value="ECO:0007669"/>
    <property type="project" value="UniProtKB-SubCell"/>
</dbReference>
<dbReference type="NCBIfam" id="NF001526">
    <property type="entry name" value="PRK00364.1-1"/>
    <property type="match status" value="1"/>
</dbReference>
<comment type="subunit">
    <text evidence="3">Heptamer of 7 subunits arranged in a ring. Interacts with the chaperonin GroEL.</text>
</comment>
<keyword evidence="6" id="KW-1185">Reference proteome</keyword>
<evidence type="ECO:0000256" key="1">
    <source>
        <dbReference type="ARBA" id="ARBA00006975"/>
    </source>
</evidence>
<organism evidence="5 6">
    <name type="scientific">Succinatimonas hippei (strain DSM 22608 / JCM 16073 / KCTC 15190 / YIT 12066)</name>
    <dbReference type="NCBI Taxonomy" id="762983"/>
    <lineage>
        <taxon>Bacteria</taxon>
        <taxon>Pseudomonadati</taxon>
        <taxon>Pseudomonadota</taxon>
        <taxon>Gammaproteobacteria</taxon>
        <taxon>Aeromonadales</taxon>
        <taxon>Succinivibrionaceae</taxon>
        <taxon>Succinatimonas</taxon>
    </lineage>
</organism>
<accession>E8LHN4</accession>
<reference evidence="5 6" key="1">
    <citation type="submission" date="2011-01" db="EMBL/GenBank/DDBJ databases">
        <authorList>
            <person name="Weinstock G."/>
            <person name="Sodergren E."/>
            <person name="Clifton S."/>
            <person name="Fulton L."/>
            <person name="Fulton B."/>
            <person name="Courtney L."/>
            <person name="Fronick C."/>
            <person name="Harrison M."/>
            <person name="Strong C."/>
            <person name="Farmer C."/>
            <person name="Delahaunty K."/>
            <person name="Markovic C."/>
            <person name="Hall O."/>
            <person name="Minx P."/>
            <person name="Tomlinson C."/>
            <person name="Mitreva M."/>
            <person name="Hou S."/>
            <person name="Chen J."/>
            <person name="Wollam A."/>
            <person name="Pepin K.H."/>
            <person name="Johnson M."/>
            <person name="Bhonagiri V."/>
            <person name="Zhang X."/>
            <person name="Suruliraj S."/>
            <person name="Warren W."/>
            <person name="Chinwalla A."/>
            <person name="Mardis E.R."/>
            <person name="Wilson R.K."/>
        </authorList>
    </citation>
    <scope>NUCLEOTIDE SEQUENCE [LARGE SCALE GENOMIC DNA]</scope>
    <source>
        <strain evidence="6">DSM 22608 / JCM 16073 / KCTC 15190 / YIT 12066</strain>
    </source>
</reference>
<dbReference type="PANTHER" id="PTHR10772">
    <property type="entry name" value="10 KDA HEAT SHOCK PROTEIN"/>
    <property type="match status" value="1"/>
</dbReference>
<dbReference type="InterPro" id="IPR011032">
    <property type="entry name" value="GroES-like_sf"/>
</dbReference>
<keyword evidence="3" id="KW-0963">Cytoplasm</keyword>
<evidence type="ECO:0000256" key="3">
    <source>
        <dbReference type="HAMAP-Rule" id="MF_00580"/>
    </source>
</evidence>
<evidence type="ECO:0000313" key="5">
    <source>
        <dbReference type="EMBL" id="EFY07923.1"/>
    </source>
</evidence>
<dbReference type="FunFam" id="2.30.33.40:FF:000001">
    <property type="entry name" value="10 kDa chaperonin"/>
    <property type="match status" value="1"/>
</dbReference>
<dbReference type="InterPro" id="IPR020818">
    <property type="entry name" value="Chaperonin_GroES"/>
</dbReference>
<dbReference type="InterPro" id="IPR018369">
    <property type="entry name" value="Chaprnonin_Cpn10_CS"/>
</dbReference>
<dbReference type="HAMAP" id="MF_00580">
    <property type="entry name" value="CH10"/>
    <property type="match status" value="1"/>
</dbReference>
<evidence type="ECO:0000256" key="4">
    <source>
        <dbReference type="RuleBase" id="RU000535"/>
    </source>
</evidence>
<dbReference type="Proteomes" id="UP000018458">
    <property type="component" value="Unassembled WGS sequence"/>
</dbReference>
<dbReference type="EMBL" id="AEVO01000008">
    <property type="protein sequence ID" value="EFY07923.1"/>
    <property type="molecule type" value="Genomic_DNA"/>
</dbReference>
<name>E8LHN4_SUCHY</name>
<dbReference type="GO" id="GO:0051082">
    <property type="term" value="F:unfolded protein binding"/>
    <property type="evidence" value="ECO:0007669"/>
    <property type="project" value="TreeGrafter"/>
</dbReference>
<protein>
    <recommendedName>
        <fullName evidence="3">Co-chaperonin GroES</fullName>
    </recommendedName>
    <alternativeName>
        <fullName evidence="3">10 kDa chaperonin</fullName>
    </alternativeName>
    <alternativeName>
        <fullName evidence="3">Chaperonin-10</fullName>
        <shortName evidence="3">Cpn10</shortName>
    </alternativeName>
</protein>
<evidence type="ECO:0000256" key="2">
    <source>
        <dbReference type="ARBA" id="ARBA00023186"/>
    </source>
</evidence>
<comment type="similarity">
    <text evidence="1 3 4">Belongs to the GroES chaperonin family.</text>
</comment>
<dbReference type="RefSeq" id="WP_009142416.1">
    <property type="nucleotide sequence ID" value="NZ_GL830946.1"/>
</dbReference>
<dbReference type="PRINTS" id="PR00297">
    <property type="entry name" value="CHAPERONIN10"/>
</dbReference>
<dbReference type="OrthoDB" id="9806791at2"/>
<dbReference type="GO" id="GO:0005524">
    <property type="term" value="F:ATP binding"/>
    <property type="evidence" value="ECO:0007669"/>
    <property type="project" value="InterPro"/>
</dbReference>
<evidence type="ECO:0000313" key="6">
    <source>
        <dbReference type="Proteomes" id="UP000018458"/>
    </source>
</evidence>
<dbReference type="HOGENOM" id="CLU_132825_1_1_6"/>
<dbReference type="InterPro" id="IPR037124">
    <property type="entry name" value="Chaperonin_GroES_sf"/>
</dbReference>
<comment type="function">
    <text evidence="3 4">Together with the chaperonin GroEL, plays an essential role in assisting protein folding. The GroEL-GroES system forms a nano-cage that allows encapsulation of the non-native substrate proteins and provides a physical environment optimized to promote and accelerate protein folding. GroES binds to the apical surface of the GroEL ring, thereby capping the opening of the GroEL channel.</text>
</comment>
<dbReference type="SMART" id="SM00883">
    <property type="entry name" value="Cpn10"/>
    <property type="match status" value="1"/>
</dbReference>
<dbReference type="GO" id="GO:0046872">
    <property type="term" value="F:metal ion binding"/>
    <property type="evidence" value="ECO:0007669"/>
    <property type="project" value="TreeGrafter"/>
</dbReference>
<comment type="subcellular location">
    <subcellularLocation>
        <location evidence="3">Cytoplasm</location>
    </subcellularLocation>
</comment>
<dbReference type="AlphaFoldDB" id="E8LHN4"/>
<dbReference type="eggNOG" id="COG0234">
    <property type="taxonomic scope" value="Bacteria"/>
</dbReference>
<keyword evidence="2 3" id="KW-0143">Chaperone</keyword>
<dbReference type="Gene3D" id="2.30.33.40">
    <property type="entry name" value="GroES chaperonin"/>
    <property type="match status" value="1"/>
</dbReference>
<gene>
    <name evidence="3 5" type="primary">groS</name>
    <name evidence="3" type="synonym">groES</name>
    <name evidence="5" type="ORF">HMPREF9444_00189</name>
</gene>
<dbReference type="NCBIfam" id="NF001531">
    <property type="entry name" value="PRK00364.2-2"/>
    <property type="match status" value="1"/>
</dbReference>
<dbReference type="PROSITE" id="PS00681">
    <property type="entry name" value="CHAPERONINS_CPN10"/>
    <property type="match status" value="1"/>
</dbReference>
<sequence length="97" mass="10395">MKLVPLYDRVIVRPFEVETKSEGGIVLTGSATEKSTRGKVLAVGNGRILDNGSIAPMSVKVGDTVIYNEGYGTKKERIDGDDVIILSESDILAVVND</sequence>
<dbReference type="SUPFAM" id="SSF50129">
    <property type="entry name" value="GroES-like"/>
    <property type="match status" value="1"/>
</dbReference>
<dbReference type="Pfam" id="PF00166">
    <property type="entry name" value="Cpn10"/>
    <property type="match status" value="1"/>
</dbReference>
<dbReference type="GO" id="GO:0044183">
    <property type="term" value="F:protein folding chaperone"/>
    <property type="evidence" value="ECO:0007669"/>
    <property type="project" value="InterPro"/>
</dbReference>
<dbReference type="GO" id="GO:0051087">
    <property type="term" value="F:protein-folding chaperone binding"/>
    <property type="evidence" value="ECO:0007669"/>
    <property type="project" value="TreeGrafter"/>
</dbReference>
<dbReference type="CDD" id="cd00320">
    <property type="entry name" value="cpn10"/>
    <property type="match status" value="1"/>
</dbReference>
<dbReference type="PANTHER" id="PTHR10772:SF58">
    <property type="entry name" value="CO-CHAPERONIN GROES"/>
    <property type="match status" value="1"/>
</dbReference>
<proteinExistence type="inferred from homology"/>
<comment type="caution">
    <text evidence="5">The sequence shown here is derived from an EMBL/GenBank/DDBJ whole genome shotgun (WGS) entry which is preliminary data.</text>
</comment>
<dbReference type="STRING" id="762983.HMPREF9444_00189"/>